<evidence type="ECO:0000256" key="1">
    <source>
        <dbReference type="SAM" id="MobiDB-lite"/>
    </source>
</evidence>
<feature type="compositionally biased region" description="Polar residues" evidence="1">
    <location>
        <begin position="476"/>
        <end position="485"/>
    </location>
</feature>
<evidence type="ECO:0000313" key="2">
    <source>
        <dbReference type="EMBL" id="EJD34085.1"/>
    </source>
</evidence>
<feature type="compositionally biased region" description="Pro residues" evidence="1">
    <location>
        <begin position="1"/>
        <end position="15"/>
    </location>
</feature>
<keyword evidence="3" id="KW-1185">Reference proteome</keyword>
<feature type="compositionally biased region" description="Low complexity" evidence="1">
    <location>
        <begin position="194"/>
        <end position="211"/>
    </location>
</feature>
<evidence type="ECO:0008006" key="4">
    <source>
        <dbReference type="Google" id="ProtNLM"/>
    </source>
</evidence>
<evidence type="ECO:0000313" key="3">
    <source>
        <dbReference type="Proteomes" id="UP000006514"/>
    </source>
</evidence>
<proteinExistence type="predicted"/>
<feature type="compositionally biased region" description="Low complexity" evidence="1">
    <location>
        <begin position="16"/>
        <end position="31"/>
    </location>
</feature>
<feature type="region of interest" description="Disordered" evidence="1">
    <location>
        <begin position="241"/>
        <end position="381"/>
    </location>
</feature>
<feature type="compositionally biased region" description="Polar residues" evidence="1">
    <location>
        <begin position="170"/>
        <end position="193"/>
    </location>
</feature>
<name>J0LC77_AURST</name>
<feature type="compositionally biased region" description="Pro residues" evidence="1">
    <location>
        <begin position="32"/>
        <end position="43"/>
    </location>
</feature>
<dbReference type="InParanoid" id="J0LC77"/>
<sequence length="533" mass="55751">MPPPTLPESPAPASPSRPTSRSSSLSRSPSPHSRPPTPVPTTPYPDTESPEDSNATEFLLAFFKPKTALLCDRAGQHLDPGVRFDDLLRELAVTALLRAEDKFPEQIAPLLVAATHANTAPTDPEVVEEMKAALKIGEQSILQVLEDPVVIPKAIRRALDAAAAAAGEPQPSTATAPVQARPSTARSHPPSTTAREPQPAAAMASAQARPRTVAGGPQPPAATARAHPHPLATTVPAQARPTTVLSHPPSTTALSHPPSTTARLHPPAAAGEPLPPAAMAPAQARPTTALSHPPSTTERLHPPAAAGEPLPPAAMAPAQARPTTAHSQPPPATAHPWGTPTTAHPWGTPTVALAQAAPKPARVRAALGRASPISAQPGKECARCKQKGLPCQYDKNPRPIQPGAPRTPVACLECRRAKGKCTLSTAATSDSPSPPPQAGTKRVRDEQDSPSSPSGHEHAGSSRPPKHPRLAEPSAANGSLRNDQGVGSLSRAAFWDPSRSSRYADPIVLLSEWVEFVDSFAQELEAESRRRVW</sequence>
<organism evidence="2 3">
    <name type="scientific">Auricularia subglabra (strain TFB-10046 / SS5)</name>
    <name type="common">White-rot fungus</name>
    <name type="synonym">Auricularia delicata (strain TFB10046)</name>
    <dbReference type="NCBI Taxonomy" id="717982"/>
    <lineage>
        <taxon>Eukaryota</taxon>
        <taxon>Fungi</taxon>
        <taxon>Dikarya</taxon>
        <taxon>Basidiomycota</taxon>
        <taxon>Agaricomycotina</taxon>
        <taxon>Agaricomycetes</taxon>
        <taxon>Auriculariales</taxon>
        <taxon>Auriculariaceae</taxon>
        <taxon>Auricularia</taxon>
    </lineage>
</organism>
<dbReference type="KEGG" id="adl:AURDEDRAFT_117775"/>
<feature type="compositionally biased region" description="Polar residues" evidence="1">
    <location>
        <begin position="288"/>
        <end position="297"/>
    </location>
</feature>
<feature type="compositionally biased region" description="Polar residues" evidence="1">
    <location>
        <begin position="241"/>
        <end position="262"/>
    </location>
</feature>
<protein>
    <recommendedName>
        <fullName evidence="4">Zn(2)-C6 fungal-type domain-containing protein</fullName>
    </recommendedName>
</protein>
<feature type="region of interest" description="Disordered" evidence="1">
    <location>
        <begin position="422"/>
        <end position="485"/>
    </location>
</feature>
<dbReference type="Proteomes" id="UP000006514">
    <property type="component" value="Unassembled WGS sequence"/>
</dbReference>
<reference evidence="3" key="1">
    <citation type="journal article" date="2012" name="Science">
        <title>The Paleozoic origin of enzymatic lignin decomposition reconstructed from 31 fungal genomes.</title>
        <authorList>
            <person name="Floudas D."/>
            <person name="Binder M."/>
            <person name="Riley R."/>
            <person name="Barry K."/>
            <person name="Blanchette R.A."/>
            <person name="Henrissat B."/>
            <person name="Martinez A.T."/>
            <person name="Otillar R."/>
            <person name="Spatafora J.W."/>
            <person name="Yadav J.S."/>
            <person name="Aerts A."/>
            <person name="Benoit I."/>
            <person name="Boyd A."/>
            <person name="Carlson A."/>
            <person name="Copeland A."/>
            <person name="Coutinho P.M."/>
            <person name="de Vries R.P."/>
            <person name="Ferreira P."/>
            <person name="Findley K."/>
            <person name="Foster B."/>
            <person name="Gaskell J."/>
            <person name="Glotzer D."/>
            <person name="Gorecki P."/>
            <person name="Heitman J."/>
            <person name="Hesse C."/>
            <person name="Hori C."/>
            <person name="Igarashi K."/>
            <person name="Jurgens J.A."/>
            <person name="Kallen N."/>
            <person name="Kersten P."/>
            <person name="Kohler A."/>
            <person name="Kuees U."/>
            <person name="Kumar T.K.A."/>
            <person name="Kuo A."/>
            <person name="LaButti K."/>
            <person name="Larrondo L.F."/>
            <person name="Lindquist E."/>
            <person name="Ling A."/>
            <person name="Lombard V."/>
            <person name="Lucas S."/>
            <person name="Lundell T."/>
            <person name="Martin R."/>
            <person name="McLaughlin D.J."/>
            <person name="Morgenstern I."/>
            <person name="Morin E."/>
            <person name="Murat C."/>
            <person name="Nagy L.G."/>
            <person name="Nolan M."/>
            <person name="Ohm R.A."/>
            <person name="Patyshakuliyeva A."/>
            <person name="Rokas A."/>
            <person name="Ruiz-Duenas F.J."/>
            <person name="Sabat G."/>
            <person name="Salamov A."/>
            <person name="Samejima M."/>
            <person name="Schmutz J."/>
            <person name="Slot J.C."/>
            <person name="St John F."/>
            <person name="Stenlid J."/>
            <person name="Sun H."/>
            <person name="Sun S."/>
            <person name="Syed K."/>
            <person name="Tsang A."/>
            <person name="Wiebenga A."/>
            <person name="Young D."/>
            <person name="Pisabarro A."/>
            <person name="Eastwood D.C."/>
            <person name="Martin F."/>
            <person name="Cullen D."/>
            <person name="Grigoriev I.V."/>
            <person name="Hibbett D.S."/>
        </authorList>
    </citation>
    <scope>NUCLEOTIDE SEQUENCE [LARGE SCALE GENOMIC DNA]</scope>
    <source>
        <strain evidence="3">TFB10046</strain>
    </source>
</reference>
<dbReference type="AlphaFoldDB" id="J0LC77"/>
<gene>
    <name evidence="2" type="ORF">AURDEDRAFT_117775</name>
</gene>
<feature type="region of interest" description="Disordered" evidence="1">
    <location>
        <begin position="1"/>
        <end position="53"/>
    </location>
</feature>
<accession>J0LC77</accession>
<dbReference type="OMA" id="TAHPWGT"/>
<dbReference type="EMBL" id="JH688007">
    <property type="protein sequence ID" value="EJD34085.1"/>
    <property type="molecule type" value="Genomic_DNA"/>
</dbReference>
<feature type="region of interest" description="Disordered" evidence="1">
    <location>
        <begin position="166"/>
        <end position="228"/>
    </location>
</feature>